<evidence type="ECO:0000313" key="3">
    <source>
        <dbReference type="Proteomes" id="UP001565927"/>
    </source>
</evidence>
<dbReference type="SUPFAM" id="SSF55073">
    <property type="entry name" value="Nucleotide cyclase"/>
    <property type="match status" value="1"/>
</dbReference>
<keyword evidence="2" id="KW-0548">Nucleotidyltransferase</keyword>
<dbReference type="SMART" id="SM00267">
    <property type="entry name" value="GGDEF"/>
    <property type="match status" value="1"/>
</dbReference>
<dbReference type="InterPro" id="IPR052155">
    <property type="entry name" value="Biofilm_reg_signaling"/>
</dbReference>
<dbReference type="InterPro" id="IPR035965">
    <property type="entry name" value="PAS-like_dom_sf"/>
</dbReference>
<sequence>MQDADFRRLVEGSPLATVLLDRGDHGWCTRWANRAALDLLGDALQRPLADLVHPDDLGDVVATLDRGAQGAQGDRTAHEWRWRGAAGREVTVEVLVGPAGTGRGSLWLSFWDATQRVERTRDLTHRATHDRLTGLPNRELFEDRWEQARSRARRSGDVPAVAFCDVDDLKQLNDEHGHLAGDQALVRIAERLAGVSRAGDTVARFGGDEFVVLLDAASEVDPRSLARRLRETVRDVPVELPGERSVPVRCSVGLVQDDLTCSTAEVLARADRRMYEEKRRHRDG</sequence>
<organism evidence="2 3">
    <name type="scientific">Kineococcus halophytocola</name>
    <dbReference type="NCBI Taxonomy" id="3234027"/>
    <lineage>
        <taxon>Bacteria</taxon>
        <taxon>Bacillati</taxon>
        <taxon>Actinomycetota</taxon>
        <taxon>Actinomycetes</taxon>
        <taxon>Kineosporiales</taxon>
        <taxon>Kineosporiaceae</taxon>
        <taxon>Kineococcus</taxon>
    </lineage>
</organism>
<evidence type="ECO:0000259" key="1">
    <source>
        <dbReference type="PROSITE" id="PS50887"/>
    </source>
</evidence>
<proteinExistence type="predicted"/>
<dbReference type="Pfam" id="PF00990">
    <property type="entry name" value="GGDEF"/>
    <property type="match status" value="1"/>
</dbReference>
<dbReference type="NCBIfam" id="TIGR00254">
    <property type="entry name" value="GGDEF"/>
    <property type="match status" value="1"/>
</dbReference>
<protein>
    <submittedName>
        <fullName evidence="2">Diguanylate cyclase</fullName>
        <ecNumber evidence="2">2.7.7.65</ecNumber>
    </submittedName>
</protein>
<dbReference type="CDD" id="cd00130">
    <property type="entry name" value="PAS"/>
    <property type="match status" value="1"/>
</dbReference>
<dbReference type="Proteomes" id="UP001565927">
    <property type="component" value="Unassembled WGS sequence"/>
</dbReference>
<dbReference type="PROSITE" id="PS50887">
    <property type="entry name" value="GGDEF"/>
    <property type="match status" value="1"/>
</dbReference>
<comment type="caution">
    <text evidence="2">The sequence shown here is derived from an EMBL/GenBank/DDBJ whole genome shotgun (WGS) entry which is preliminary data.</text>
</comment>
<dbReference type="PANTHER" id="PTHR44757">
    <property type="entry name" value="DIGUANYLATE CYCLASE DGCP"/>
    <property type="match status" value="1"/>
</dbReference>
<keyword evidence="2" id="KW-0808">Transferase</keyword>
<dbReference type="SUPFAM" id="SSF55785">
    <property type="entry name" value="PYP-like sensor domain (PAS domain)"/>
    <property type="match status" value="1"/>
</dbReference>
<dbReference type="InterPro" id="IPR000160">
    <property type="entry name" value="GGDEF_dom"/>
</dbReference>
<gene>
    <name evidence="2" type="ORF">AB2L27_18630</name>
</gene>
<keyword evidence="3" id="KW-1185">Reference proteome</keyword>
<dbReference type="InterPro" id="IPR043128">
    <property type="entry name" value="Rev_trsase/Diguanyl_cyclase"/>
</dbReference>
<reference evidence="2 3" key="1">
    <citation type="submission" date="2024-07" db="EMBL/GenBank/DDBJ databases">
        <authorList>
            <person name="Thanompreechachai J."/>
            <person name="Duangmal K."/>
        </authorList>
    </citation>
    <scope>NUCLEOTIDE SEQUENCE [LARGE SCALE GENOMIC DNA]</scope>
    <source>
        <strain evidence="2 3">LSe6-4</strain>
    </source>
</reference>
<dbReference type="SMART" id="SM00091">
    <property type="entry name" value="PAS"/>
    <property type="match status" value="1"/>
</dbReference>
<evidence type="ECO:0000313" key="2">
    <source>
        <dbReference type="EMBL" id="MEZ0166776.1"/>
    </source>
</evidence>
<accession>A0ABV4H8N6</accession>
<dbReference type="Gene3D" id="3.30.70.270">
    <property type="match status" value="1"/>
</dbReference>
<dbReference type="InterPro" id="IPR029787">
    <property type="entry name" value="Nucleotide_cyclase"/>
</dbReference>
<dbReference type="EMBL" id="JBGFTU010000028">
    <property type="protein sequence ID" value="MEZ0166776.1"/>
    <property type="molecule type" value="Genomic_DNA"/>
</dbReference>
<feature type="domain" description="GGDEF" evidence="1">
    <location>
        <begin position="157"/>
        <end position="284"/>
    </location>
</feature>
<dbReference type="Gene3D" id="3.30.450.20">
    <property type="entry name" value="PAS domain"/>
    <property type="match status" value="1"/>
</dbReference>
<dbReference type="GO" id="GO:0052621">
    <property type="term" value="F:diguanylate cyclase activity"/>
    <property type="evidence" value="ECO:0007669"/>
    <property type="project" value="UniProtKB-EC"/>
</dbReference>
<dbReference type="CDD" id="cd01949">
    <property type="entry name" value="GGDEF"/>
    <property type="match status" value="1"/>
</dbReference>
<dbReference type="RefSeq" id="WP_370442989.1">
    <property type="nucleotide sequence ID" value="NZ_JBGFTU010000028.1"/>
</dbReference>
<name>A0ABV4H8N6_9ACTN</name>
<dbReference type="Pfam" id="PF13188">
    <property type="entry name" value="PAS_8"/>
    <property type="match status" value="1"/>
</dbReference>
<dbReference type="PANTHER" id="PTHR44757:SF2">
    <property type="entry name" value="BIOFILM ARCHITECTURE MAINTENANCE PROTEIN MBAA"/>
    <property type="match status" value="1"/>
</dbReference>
<dbReference type="InterPro" id="IPR000014">
    <property type="entry name" value="PAS"/>
</dbReference>
<dbReference type="EC" id="2.7.7.65" evidence="2"/>